<dbReference type="Proteomes" id="UP001430804">
    <property type="component" value="Unassembled WGS sequence"/>
</dbReference>
<dbReference type="PANTHER" id="PTHR43725">
    <property type="entry name" value="UDP-GLUCOSE 4-EPIMERASE"/>
    <property type="match status" value="1"/>
</dbReference>
<gene>
    <name evidence="6" type="ORF">KY465_08250</name>
</gene>
<dbReference type="EMBL" id="JAHWQX010000002">
    <property type="protein sequence ID" value="MBW3097269.1"/>
    <property type="molecule type" value="Genomic_DNA"/>
</dbReference>
<dbReference type="PANTHER" id="PTHR43725:SF53">
    <property type="entry name" value="UDP-ARABINOSE 4-EPIMERASE 1"/>
    <property type="match status" value="1"/>
</dbReference>
<evidence type="ECO:0000256" key="3">
    <source>
        <dbReference type="ARBA" id="ARBA00031367"/>
    </source>
</evidence>
<proteinExistence type="inferred from homology"/>
<accession>A0ABS6WMV0</accession>
<evidence type="ECO:0000256" key="2">
    <source>
        <dbReference type="ARBA" id="ARBA00007637"/>
    </source>
</evidence>
<evidence type="ECO:0000259" key="5">
    <source>
        <dbReference type="Pfam" id="PF01370"/>
    </source>
</evidence>
<evidence type="ECO:0000313" key="6">
    <source>
        <dbReference type="EMBL" id="MBW3097269.1"/>
    </source>
</evidence>
<name>A0ABS6WMV0_9HYPH</name>
<sequence length="304" mass="32239">MMKSAAPVLVVGAAGFIGSQVCQALRSRGLPFFGISRDAIFTPQNHGLCRTPGDPLKFVGSRRWKAVIFVAGSPLAHDAPDATDAQARSVDRLLMQLSPDSRPVFVYASSALVYGRRKTVQPLAESAALQPGSPYAESKLICEDLLLQEESGKNRAAVRIARLFNVAGRGQQVGIIADLAGQVAEMRHGNRETFFLRSDGFILDLTDVRDVANGLIDFACAPKAPTIVNLCSGRPLHAADLVEAAQRVAGRPAPCEFGSRGGPAEALIGDGKLAADTLGWRPHYTVDETLDDAASNHPAAGCVQ</sequence>
<evidence type="ECO:0000256" key="1">
    <source>
        <dbReference type="ARBA" id="ARBA00004947"/>
    </source>
</evidence>
<keyword evidence="7" id="KW-1185">Reference proteome</keyword>
<dbReference type="Pfam" id="PF01370">
    <property type="entry name" value="Epimerase"/>
    <property type="match status" value="1"/>
</dbReference>
<feature type="domain" description="NAD-dependent epimerase/dehydratase" evidence="5">
    <location>
        <begin position="8"/>
        <end position="230"/>
    </location>
</feature>
<dbReference type="CDD" id="cd08946">
    <property type="entry name" value="SDR_e"/>
    <property type="match status" value="1"/>
</dbReference>
<dbReference type="InterPro" id="IPR001509">
    <property type="entry name" value="Epimerase_deHydtase"/>
</dbReference>
<comment type="caution">
    <text evidence="6">The sequence shown here is derived from an EMBL/GenBank/DDBJ whole genome shotgun (WGS) entry which is preliminary data.</text>
</comment>
<comment type="pathway">
    <text evidence="1">Carbohydrate metabolism; galactose metabolism.</text>
</comment>
<protein>
    <recommendedName>
        <fullName evidence="4">Galactowaldenase</fullName>
    </recommendedName>
    <alternativeName>
        <fullName evidence="3">UDP-galactose 4-epimerase</fullName>
    </alternativeName>
</protein>
<organism evidence="6 7">
    <name type="scientific">Pseudohoeflea coraliihabitans</name>
    <dbReference type="NCBI Taxonomy" id="2860393"/>
    <lineage>
        <taxon>Bacteria</taxon>
        <taxon>Pseudomonadati</taxon>
        <taxon>Pseudomonadota</taxon>
        <taxon>Alphaproteobacteria</taxon>
        <taxon>Hyphomicrobiales</taxon>
        <taxon>Rhizobiaceae</taxon>
        <taxon>Pseudohoeflea</taxon>
    </lineage>
</organism>
<reference evidence="6" key="1">
    <citation type="submission" date="2021-07" db="EMBL/GenBank/DDBJ databases">
        <title>Pseudohoeflea marina sp. nov. a polyhydroxyalcanoate-producing bacterium.</title>
        <authorList>
            <person name="Zheng W."/>
            <person name="Yu S."/>
            <person name="Huang Y."/>
        </authorList>
    </citation>
    <scope>NUCLEOTIDE SEQUENCE</scope>
    <source>
        <strain evidence="6">DP4N28-3</strain>
    </source>
</reference>
<comment type="similarity">
    <text evidence="2">Belongs to the NAD(P)-dependent epimerase/dehydratase family.</text>
</comment>
<evidence type="ECO:0000256" key="4">
    <source>
        <dbReference type="ARBA" id="ARBA00033067"/>
    </source>
</evidence>
<evidence type="ECO:0000313" key="7">
    <source>
        <dbReference type="Proteomes" id="UP001430804"/>
    </source>
</evidence>